<gene>
    <name evidence="1" type="ORF">F383_34398</name>
</gene>
<keyword evidence="2" id="KW-1185">Reference proteome</keyword>
<organism evidence="1 2">
    <name type="scientific">Gossypium arboreum</name>
    <name type="common">Tree cotton</name>
    <name type="synonym">Gossypium nanking</name>
    <dbReference type="NCBI Taxonomy" id="29729"/>
    <lineage>
        <taxon>Eukaryota</taxon>
        <taxon>Viridiplantae</taxon>
        <taxon>Streptophyta</taxon>
        <taxon>Embryophyta</taxon>
        <taxon>Tracheophyta</taxon>
        <taxon>Spermatophyta</taxon>
        <taxon>Magnoliopsida</taxon>
        <taxon>eudicotyledons</taxon>
        <taxon>Gunneridae</taxon>
        <taxon>Pentapetalae</taxon>
        <taxon>rosids</taxon>
        <taxon>malvids</taxon>
        <taxon>Malvales</taxon>
        <taxon>Malvaceae</taxon>
        <taxon>Malvoideae</taxon>
        <taxon>Gossypium</taxon>
    </lineage>
</organism>
<sequence length="47" mass="5562">MVYFCLYGQRHRRVSQPCSTHGHVTRLYVPWGTLRFKVSIPYSFDTA</sequence>
<dbReference type="AlphaFoldDB" id="A0A0B0N2H8"/>
<reference evidence="2" key="1">
    <citation type="submission" date="2014-09" db="EMBL/GenBank/DDBJ databases">
        <authorList>
            <person name="Mudge J."/>
            <person name="Ramaraj T."/>
            <person name="Lindquist I.E."/>
            <person name="Bharti A.K."/>
            <person name="Sundararajan A."/>
            <person name="Cameron C.T."/>
            <person name="Woodward J.E."/>
            <person name="May G.D."/>
            <person name="Brubaker C."/>
            <person name="Broadhvest J."/>
            <person name="Wilkins T.A."/>
        </authorList>
    </citation>
    <scope>NUCLEOTIDE SEQUENCE</scope>
    <source>
        <strain evidence="2">cv. AKA8401</strain>
    </source>
</reference>
<proteinExistence type="predicted"/>
<evidence type="ECO:0000313" key="1">
    <source>
        <dbReference type="EMBL" id="KHG07220.1"/>
    </source>
</evidence>
<protein>
    <submittedName>
        <fullName evidence="1">Uncharacterized protein</fullName>
    </submittedName>
</protein>
<comment type="caution">
    <text evidence="1">The sequence shown here is derived from an EMBL/GenBank/DDBJ whole genome shotgun (WGS) entry which is preliminary data.</text>
</comment>
<dbReference type="Proteomes" id="UP000032142">
    <property type="component" value="Unassembled WGS sequence"/>
</dbReference>
<accession>A0A0B0N2H8</accession>
<dbReference type="EMBL" id="JRRC01469953">
    <property type="protein sequence ID" value="KHG07220.1"/>
    <property type="molecule type" value="Genomic_DNA"/>
</dbReference>
<name>A0A0B0N2H8_GOSAR</name>
<evidence type="ECO:0000313" key="2">
    <source>
        <dbReference type="Proteomes" id="UP000032142"/>
    </source>
</evidence>